<reference evidence="4" key="4">
    <citation type="submission" date="2024-05" db="EMBL/GenBank/DDBJ databases">
        <authorList>
            <person name="Sun Q."/>
            <person name="Zhou Y."/>
        </authorList>
    </citation>
    <scope>NUCLEOTIDE SEQUENCE</scope>
    <source>
        <strain evidence="4">CGMCC 1.11013</strain>
    </source>
</reference>
<evidence type="ECO:0000256" key="1">
    <source>
        <dbReference type="ARBA" id="ARBA00005254"/>
    </source>
</evidence>
<comment type="similarity">
    <text evidence="1">Belongs to the enoyl-CoA hydratase/isomerase family.</text>
</comment>
<dbReference type="GO" id="GO:0016829">
    <property type="term" value="F:lyase activity"/>
    <property type="evidence" value="ECO:0007669"/>
    <property type="project" value="UniProtKB-KW"/>
</dbReference>
<dbReference type="eggNOG" id="COG1024">
    <property type="taxonomic scope" value="Bacteria"/>
</dbReference>
<proteinExistence type="inferred from homology"/>
<dbReference type="Proteomes" id="UP000597138">
    <property type="component" value="Unassembled WGS sequence"/>
</dbReference>
<dbReference type="InterPro" id="IPR029045">
    <property type="entry name" value="ClpP/crotonase-like_dom_sf"/>
</dbReference>
<reference evidence="4" key="1">
    <citation type="journal article" date="2014" name="Int. J. Syst. Evol. Microbiol.">
        <title>Complete genome of a new Firmicutes species belonging to the dominant human colonic microbiota ('Ruminococcus bicirculans') reveals two chromosomes and a selective capacity to utilize plant glucans.</title>
        <authorList>
            <consortium name="NISC Comparative Sequencing Program"/>
            <person name="Wegmann U."/>
            <person name="Louis P."/>
            <person name="Goesmann A."/>
            <person name="Henrissat B."/>
            <person name="Duncan S.H."/>
            <person name="Flint H.J."/>
        </authorList>
    </citation>
    <scope>NUCLEOTIDE SEQUENCE</scope>
    <source>
        <strain evidence="4">CGMCC 1.11013</strain>
    </source>
</reference>
<dbReference type="OrthoDB" id="9774843at2"/>
<dbReference type="EMBL" id="BMEG01000002">
    <property type="protein sequence ID" value="GGD64419.1"/>
    <property type="molecule type" value="Genomic_DNA"/>
</dbReference>
<dbReference type="InterPro" id="IPR014748">
    <property type="entry name" value="Enoyl-CoA_hydra_C"/>
</dbReference>
<keyword evidence="7" id="KW-1185">Reference proteome</keyword>
<feature type="compositionally biased region" description="Basic and acidic residues" evidence="3">
    <location>
        <begin position="243"/>
        <end position="256"/>
    </location>
</feature>
<sequence>MQTETYRYCRYEVEGPLLTLTIDRPEVLNALHPDAHRELADAFDRYAADPTLRVAIVTGAGERAFCVGTDLKALDATSDHTKPSTGFAGITHRFDLWKPLIAAVNGLCLGGGMEILAACDLAVAADHSQFGLPEPRVGLAALGGGLLQRLPRQIGMKDAMALVLTAKRISAEEARRIGLINEIVPAGELMTRARALAQEVLACAPLAIQASKQVMLTSLAHANLASTMHEDYPLAQRMLASDDAREGPKAFAEKRPPKWTGH</sequence>
<protein>
    <submittedName>
        <fullName evidence="5">Crotonase</fullName>
    </submittedName>
    <submittedName>
        <fullName evidence="4">Enoyl-CoA hydratase</fullName>
    </submittedName>
</protein>
<evidence type="ECO:0000313" key="6">
    <source>
        <dbReference type="Proteomes" id="UP000027439"/>
    </source>
</evidence>
<gene>
    <name evidence="4" type="primary">fadB</name>
    <name evidence="5" type="ORF">BG57_02765</name>
    <name evidence="4" type="ORF">GCM10010985_18180</name>
</gene>
<organism evidence="5 6">
    <name type="scientific">Caballeronia grimmiae</name>
    <dbReference type="NCBI Taxonomy" id="1071679"/>
    <lineage>
        <taxon>Bacteria</taxon>
        <taxon>Pseudomonadati</taxon>
        <taxon>Pseudomonadota</taxon>
        <taxon>Betaproteobacteria</taxon>
        <taxon>Burkholderiales</taxon>
        <taxon>Burkholderiaceae</taxon>
        <taxon>Caballeronia</taxon>
    </lineage>
</organism>
<accession>A0A069PC55</accession>
<evidence type="ECO:0000256" key="3">
    <source>
        <dbReference type="SAM" id="MobiDB-lite"/>
    </source>
</evidence>
<reference evidence="5 6" key="2">
    <citation type="submission" date="2014-03" db="EMBL/GenBank/DDBJ databases">
        <title>Draft Genome Sequences of Four Burkholderia Strains.</title>
        <authorList>
            <person name="Liu X.Y."/>
            <person name="Li C.X."/>
            <person name="Xu J.H."/>
        </authorList>
    </citation>
    <scope>NUCLEOTIDE SEQUENCE [LARGE SCALE GENOMIC DNA]</scope>
    <source>
        <strain evidence="5 6">R27</strain>
    </source>
</reference>
<evidence type="ECO:0000256" key="2">
    <source>
        <dbReference type="ARBA" id="ARBA00023239"/>
    </source>
</evidence>
<dbReference type="Gene3D" id="3.90.226.10">
    <property type="entry name" value="2-enoyl-CoA Hydratase, Chain A, domain 1"/>
    <property type="match status" value="1"/>
</dbReference>
<reference evidence="7" key="3">
    <citation type="journal article" date="2019" name="Int. J. Syst. Evol. Microbiol.">
        <title>The Global Catalogue of Microorganisms (GCM) 10K type strain sequencing project: providing services to taxonomists for standard genome sequencing and annotation.</title>
        <authorList>
            <consortium name="The Broad Institute Genomics Platform"/>
            <consortium name="The Broad Institute Genome Sequencing Center for Infectious Disease"/>
            <person name="Wu L."/>
            <person name="Ma J."/>
        </authorList>
    </citation>
    <scope>NUCLEOTIDE SEQUENCE [LARGE SCALE GENOMIC DNA]</scope>
    <source>
        <strain evidence="7">CGMCC 1.11013</strain>
    </source>
</reference>
<dbReference type="GO" id="GO:0006635">
    <property type="term" value="P:fatty acid beta-oxidation"/>
    <property type="evidence" value="ECO:0007669"/>
    <property type="project" value="TreeGrafter"/>
</dbReference>
<dbReference type="Proteomes" id="UP000027439">
    <property type="component" value="Unassembled WGS sequence"/>
</dbReference>
<dbReference type="STRING" id="1071679.BG57_02765"/>
<dbReference type="CDD" id="cd06558">
    <property type="entry name" value="crotonase-like"/>
    <property type="match status" value="1"/>
</dbReference>
<dbReference type="Pfam" id="PF00378">
    <property type="entry name" value="ECH_1"/>
    <property type="match status" value="1"/>
</dbReference>
<feature type="region of interest" description="Disordered" evidence="3">
    <location>
        <begin position="243"/>
        <end position="262"/>
    </location>
</feature>
<evidence type="ECO:0000313" key="5">
    <source>
        <dbReference type="EMBL" id="KDR34891.1"/>
    </source>
</evidence>
<dbReference type="InterPro" id="IPR001753">
    <property type="entry name" value="Enoyl-CoA_hydra/iso"/>
</dbReference>
<dbReference type="RefSeq" id="WP_035963731.1">
    <property type="nucleotide sequence ID" value="NZ_BMEG01000002.1"/>
</dbReference>
<evidence type="ECO:0000313" key="7">
    <source>
        <dbReference type="Proteomes" id="UP000597138"/>
    </source>
</evidence>
<comment type="caution">
    <text evidence="5">The sequence shown here is derived from an EMBL/GenBank/DDBJ whole genome shotgun (WGS) entry which is preliminary data.</text>
</comment>
<dbReference type="SUPFAM" id="SSF52096">
    <property type="entry name" value="ClpP/crotonase"/>
    <property type="match status" value="1"/>
</dbReference>
<dbReference type="PANTHER" id="PTHR11941">
    <property type="entry name" value="ENOYL-COA HYDRATASE-RELATED"/>
    <property type="match status" value="1"/>
</dbReference>
<dbReference type="AlphaFoldDB" id="A0A069PC55"/>
<dbReference type="Gene3D" id="1.10.12.10">
    <property type="entry name" value="Lyase 2-enoyl-coa Hydratase, Chain A, domain 2"/>
    <property type="match status" value="1"/>
</dbReference>
<name>A0A069PC55_9BURK</name>
<dbReference type="PANTHER" id="PTHR11941:SF54">
    <property type="entry name" value="ENOYL-COA HYDRATASE, MITOCHONDRIAL"/>
    <property type="match status" value="1"/>
</dbReference>
<keyword evidence="2" id="KW-0456">Lyase</keyword>
<dbReference type="EMBL" id="JFHE01000010">
    <property type="protein sequence ID" value="KDR34891.1"/>
    <property type="molecule type" value="Genomic_DNA"/>
</dbReference>
<evidence type="ECO:0000313" key="4">
    <source>
        <dbReference type="EMBL" id="GGD64419.1"/>
    </source>
</evidence>